<keyword evidence="1 11" id="KW-0963">Cytoplasm</keyword>
<keyword evidence="3 11" id="KW-0698">rRNA processing</keyword>
<comment type="function">
    <text evidence="11">Required for correct processing of both the 5' and 3' ends of 5S rRNA precursor. Cleaves both sides of a double-stranded region yielding mature 5S rRNA in one step.</text>
</comment>
<keyword evidence="9" id="KW-0460">Magnesium</keyword>
<dbReference type="Pfam" id="PF01751">
    <property type="entry name" value="Toprim"/>
    <property type="match status" value="1"/>
</dbReference>
<dbReference type="GO" id="GO:0043822">
    <property type="term" value="F:ribonuclease M5 activity"/>
    <property type="evidence" value="ECO:0007669"/>
    <property type="project" value="UniProtKB-EC"/>
</dbReference>
<keyword evidence="6 11" id="KW-0699">rRNA-binding</keyword>
<reference evidence="14" key="1">
    <citation type="submission" date="2023-07" db="EMBL/GenBank/DDBJ databases">
        <title>Genomic Encyclopedia of Type Strains, Phase IV (KMG-IV): sequencing the most valuable type-strain genomes for metagenomic binning, comparative biology and taxonomic classification.</title>
        <authorList>
            <person name="Goeker M."/>
        </authorList>
    </citation>
    <scope>NUCLEOTIDE SEQUENCE [LARGE SCALE GENOMIC DNA]</scope>
    <source>
        <strain evidence="14">DSM 22019</strain>
    </source>
</reference>
<evidence type="ECO:0000256" key="9">
    <source>
        <dbReference type="ARBA" id="ARBA00022842"/>
    </source>
</evidence>
<dbReference type="PANTHER" id="PTHR39156">
    <property type="entry name" value="RIBONUCLEASE M5"/>
    <property type="match status" value="1"/>
</dbReference>
<accession>A0ABU0NF91</accession>
<name>A0ABU0NF91_9MOLU</name>
<keyword evidence="5" id="KW-0479">Metal-binding</keyword>
<dbReference type="SMART" id="SM00493">
    <property type="entry name" value="TOPRIM"/>
    <property type="match status" value="1"/>
</dbReference>
<evidence type="ECO:0000256" key="6">
    <source>
        <dbReference type="ARBA" id="ARBA00022730"/>
    </source>
</evidence>
<evidence type="ECO:0000256" key="7">
    <source>
        <dbReference type="ARBA" id="ARBA00022759"/>
    </source>
</evidence>
<evidence type="ECO:0000256" key="10">
    <source>
        <dbReference type="ARBA" id="ARBA00022884"/>
    </source>
</evidence>
<evidence type="ECO:0000313" key="14">
    <source>
        <dbReference type="EMBL" id="MDQ0567691.1"/>
    </source>
</evidence>
<evidence type="ECO:0000259" key="13">
    <source>
        <dbReference type="PROSITE" id="PS50880"/>
    </source>
</evidence>
<dbReference type="PROSITE" id="PS50880">
    <property type="entry name" value="TOPRIM"/>
    <property type="match status" value="1"/>
</dbReference>
<dbReference type="InterPro" id="IPR025156">
    <property type="entry name" value="RNase_M5_C"/>
</dbReference>
<dbReference type="SUPFAM" id="SSF110455">
    <property type="entry name" value="Toprim domain"/>
    <property type="match status" value="1"/>
</dbReference>
<keyword evidence="15" id="KW-1185">Reference proteome</keyword>
<dbReference type="CDD" id="cd01027">
    <property type="entry name" value="TOPRIM_RNase_M5_like"/>
    <property type="match status" value="1"/>
</dbReference>
<evidence type="ECO:0000256" key="4">
    <source>
        <dbReference type="ARBA" id="ARBA00022722"/>
    </source>
</evidence>
<evidence type="ECO:0000256" key="12">
    <source>
        <dbReference type="NCBIfam" id="TIGR00334"/>
    </source>
</evidence>
<dbReference type="InterPro" id="IPR006171">
    <property type="entry name" value="TOPRIM_dom"/>
</dbReference>
<comment type="subcellular location">
    <subcellularLocation>
        <location evidence="11">Cytoplasm</location>
    </subcellularLocation>
</comment>
<gene>
    <name evidence="11" type="primary">rnmV</name>
    <name evidence="14" type="ORF">J2Z63_000334</name>
</gene>
<keyword evidence="10 11" id="KW-0694">RNA-binding</keyword>
<evidence type="ECO:0000256" key="1">
    <source>
        <dbReference type="ARBA" id="ARBA00022490"/>
    </source>
</evidence>
<organism evidence="14 15">
    <name type="scientific">Mycoplasma yeatsii</name>
    <dbReference type="NCBI Taxonomy" id="51365"/>
    <lineage>
        <taxon>Bacteria</taxon>
        <taxon>Bacillati</taxon>
        <taxon>Mycoplasmatota</taxon>
        <taxon>Mollicutes</taxon>
        <taxon>Mycoplasmataceae</taxon>
        <taxon>Mycoplasma</taxon>
    </lineage>
</organism>
<dbReference type="PANTHER" id="PTHR39156:SF1">
    <property type="entry name" value="RIBONUCLEASE M5"/>
    <property type="match status" value="1"/>
</dbReference>
<dbReference type="RefSeq" id="WP_307444560.1">
    <property type="nucleotide sequence ID" value="NZ_JAUSWP010000002.1"/>
</dbReference>
<protein>
    <recommendedName>
        <fullName evidence="11 12">Ribonuclease M5</fullName>
        <ecNumber evidence="11 12">3.1.26.8</ecNumber>
    </recommendedName>
    <alternativeName>
        <fullName evidence="11">RNase M5</fullName>
    </alternativeName>
    <alternativeName>
        <fullName evidence="11">Ribosomal RNA terminal maturase M5</fullName>
    </alternativeName>
</protein>
<dbReference type="EMBL" id="JAUSWP010000002">
    <property type="protein sequence ID" value="MDQ0567691.1"/>
    <property type="molecule type" value="Genomic_DNA"/>
</dbReference>
<evidence type="ECO:0000256" key="8">
    <source>
        <dbReference type="ARBA" id="ARBA00022801"/>
    </source>
</evidence>
<keyword evidence="4 11" id="KW-0540">Nuclease</keyword>
<evidence type="ECO:0000256" key="5">
    <source>
        <dbReference type="ARBA" id="ARBA00022723"/>
    </source>
</evidence>
<dbReference type="EC" id="3.1.26.8" evidence="11 12"/>
<dbReference type="Proteomes" id="UP001236620">
    <property type="component" value="Unassembled WGS sequence"/>
</dbReference>
<comment type="caution">
    <text evidence="14">The sequence shown here is derived from an EMBL/GenBank/DDBJ whole genome shotgun (WGS) entry which is preliminary data.</text>
</comment>
<dbReference type="Pfam" id="PF13331">
    <property type="entry name" value="DUF4093"/>
    <property type="match status" value="1"/>
</dbReference>
<dbReference type="InterPro" id="IPR034141">
    <property type="entry name" value="TOPRIM_RNase_M5-like"/>
</dbReference>
<keyword evidence="2 11" id="KW-0690">Ribosome biogenesis</keyword>
<evidence type="ECO:0000313" key="15">
    <source>
        <dbReference type="Proteomes" id="UP001236620"/>
    </source>
</evidence>
<sequence length="178" mass="20647">MLNKIKQVIIVEGKTDTQKLKNIFGNEIKTIETNGLSLDQKTLRIIKEFNDTVGVIIFTDPDGPGKKIREQIINYLDNKVLNAFITKQDVNKQYKKIGIAQADESAIKKALSDLIVYDRNNNSISWNDYVNNDFYLKSNRDKICKHFNFEKSISSKTLFKWLNWMNLKVKDIKEILGE</sequence>
<keyword evidence="7 11" id="KW-0255">Endonuclease</keyword>
<evidence type="ECO:0000256" key="3">
    <source>
        <dbReference type="ARBA" id="ARBA00022552"/>
    </source>
</evidence>
<keyword evidence="8 11" id="KW-0378">Hydrolase</keyword>
<dbReference type="InterPro" id="IPR004466">
    <property type="entry name" value="RNase_M5"/>
</dbReference>
<evidence type="ECO:0000256" key="11">
    <source>
        <dbReference type="HAMAP-Rule" id="MF_01469"/>
    </source>
</evidence>
<proteinExistence type="inferred from homology"/>
<dbReference type="HAMAP" id="MF_01469">
    <property type="entry name" value="RNase_M5"/>
    <property type="match status" value="1"/>
</dbReference>
<dbReference type="NCBIfam" id="TIGR00334">
    <property type="entry name" value="5S_RNA_mat_M5"/>
    <property type="match status" value="1"/>
</dbReference>
<comment type="catalytic activity">
    <reaction evidence="11">
        <text>Endonucleolytic cleavage of RNA, removing 21 and 42 nucleotides, respectively, from the 5'- and 3'-termini of a 5S-rRNA precursor.</text>
        <dbReference type="EC" id="3.1.26.8"/>
    </reaction>
</comment>
<evidence type="ECO:0000256" key="2">
    <source>
        <dbReference type="ARBA" id="ARBA00022517"/>
    </source>
</evidence>
<dbReference type="Gene3D" id="3.40.1360.10">
    <property type="match status" value="1"/>
</dbReference>
<comment type="similarity">
    <text evidence="11">Belongs to the ribonuclease M5 family.</text>
</comment>
<feature type="domain" description="Toprim" evidence="13">
    <location>
        <begin position="6"/>
        <end position="91"/>
    </location>
</feature>